<reference evidence="2 3" key="1">
    <citation type="journal article" date="2013" name="Genome Announc.">
        <title>Draft Genome Sequence of Sphingobium lactosutens Strain DS20T, Isolated from a Hexachlorocyclohexane Dumpsite.</title>
        <authorList>
            <person name="Kumar R."/>
            <person name="Dwivedi V."/>
            <person name="Negi V."/>
            <person name="Khurana J.P."/>
            <person name="Lal R."/>
        </authorList>
    </citation>
    <scope>NUCLEOTIDE SEQUENCE [LARGE SCALE GENOMIC DNA]</scope>
    <source>
        <strain evidence="2 3">DS20</strain>
    </source>
</reference>
<keyword evidence="1" id="KW-0812">Transmembrane</keyword>
<feature type="transmembrane region" description="Helical" evidence="1">
    <location>
        <begin position="319"/>
        <end position="336"/>
    </location>
</feature>
<feature type="transmembrane region" description="Helical" evidence="1">
    <location>
        <begin position="154"/>
        <end position="174"/>
    </location>
</feature>
<comment type="caution">
    <text evidence="2">The sequence shown here is derived from an EMBL/GenBank/DDBJ whole genome shotgun (WGS) entry which is preliminary data.</text>
</comment>
<evidence type="ECO:0000256" key="1">
    <source>
        <dbReference type="SAM" id="Phobius"/>
    </source>
</evidence>
<feature type="transmembrane region" description="Helical" evidence="1">
    <location>
        <begin position="250"/>
        <end position="267"/>
    </location>
</feature>
<evidence type="ECO:0000313" key="3">
    <source>
        <dbReference type="Proteomes" id="UP000015531"/>
    </source>
</evidence>
<dbReference type="eggNOG" id="ENOG502ZS6S">
    <property type="taxonomic scope" value="Bacteria"/>
</dbReference>
<accession>T0HER7</accession>
<name>T0HER7_9SPHN</name>
<dbReference type="EMBL" id="ATDP01000110">
    <property type="protein sequence ID" value="EQB10618.1"/>
    <property type="molecule type" value="Genomic_DNA"/>
</dbReference>
<feature type="transmembrane region" description="Helical" evidence="1">
    <location>
        <begin position="342"/>
        <end position="360"/>
    </location>
</feature>
<dbReference type="AlphaFoldDB" id="T0HER7"/>
<feature type="transmembrane region" description="Helical" evidence="1">
    <location>
        <begin position="207"/>
        <end position="222"/>
    </location>
</feature>
<keyword evidence="1" id="KW-0472">Membrane</keyword>
<gene>
    <name evidence="2" type="ORF">RLDS_26925</name>
</gene>
<dbReference type="Proteomes" id="UP000015531">
    <property type="component" value="Unassembled WGS sequence"/>
</dbReference>
<feature type="transmembrane region" description="Helical" evidence="1">
    <location>
        <begin position="287"/>
        <end position="307"/>
    </location>
</feature>
<feature type="transmembrane region" description="Helical" evidence="1">
    <location>
        <begin position="180"/>
        <end position="202"/>
    </location>
</feature>
<keyword evidence="1" id="KW-1133">Transmembrane helix</keyword>
<dbReference type="RefSeq" id="WP_021228811.1">
    <property type="nucleotide sequence ID" value="NZ_ATDP01000110.1"/>
</dbReference>
<organism evidence="2 3">
    <name type="scientific">Sphingobium lactosutens DS20</name>
    <dbReference type="NCBI Taxonomy" id="1331060"/>
    <lineage>
        <taxon>Bacteria</taxon>
        <taxon>Pseudomonadati</taxon>
        <taxon>Pseudomonadota</taxon>
        <taxon>Alphaproteobacteria</taxon>
        <taxon>Sphingomonadales</taxon>
        <taxon>Sphingomonadaceae</taxon>
        <taxon>Sphingobium</taxon>
    </lineage>
</organism>
<evidence type="ECO:0000313" key="2">
    <source>
        <dbReference type="EMBL" id="EQB10618.1"/>
    </source>
</evidence>
<evidence type="ECO:0008006" key="4">
    <source>
        <dbReference type="Google" id="ProtNLM"/>
    </source>
</evidence>
<dbReference type="PATRIC" id="fig|1331060.3.peg.5235"/>
<feature type="transmembrane region" description="Helical" evidence="1">
    <location>
        <begin position="122"/>
        <end position="142"/>
    </location>
</feature>
<sequence length="392" mass="40484">MSAGLRRGLTDLACRALLAALPPALKSWGWAVRCEAASIPDDSRALLFALHSLCGLMPRAIALQLFRPFAALCGRADPLSERSTAMLLLGAAMHRPRALGMGCAIGAVALGLYYLAIAGAPMRYIGINAGALVIGLAMLGLFGRAVTARHPWAGGAIFAMAVALLATALFGSPVGGAARWVSVGGFAIQPSLILLPVMLLIFGQTRGSWATAGIVVAAAAMALQPDRAMAAMLASCLAVLMVTRRDRHSIIASVASVISLAATFLRIDTLPAVPYVDRILYSSFEIHMAAGLAVSGGLVLLLIPAIAGVRRDPEYRATYAVFAAIWFVAIMAAGLGNYPTPVVGYGGSAIIGYLLSLLALPGRADVTAPAHSRTGSATDDLSSDGQLRLALA</sequence>
<proteinExistence type="predicted"/>
<keyword evidence="3" id="KW-1185">Reference proteome</keyword>
<protein>
    <recommendedName>
        <fullName evidence="4">Peptidoglycan polymerase</fullName>
    </recommendedName>
</protein>
<feature type="transmembrane region" description="Helical" evidence="1">
    <location>
        <begin position="98"/>
        <end position="116"/>
    </location>
</feature>